<reference evidence="2 3" key="1">
    <citation type="submission" date="2019-01" db="EMBL/GenBank/DDBJ databases">
        <title>Zoogloea oleivorans genome sequencing and assembly.</title>
        <authorList>
            <person name="Tancsics A."/>
            <person name="Farkas M."/>
            <person name="Kriszt B."/>
            <person name="Maroti G."/>
            <person name="Horvath B."/>
        </authorList>
    </citation>
    <scope>NUCLEOTIDE SEQUENCE [LARGE SCALE GENOMIC DNA]</scope>
    <source>
        <strain evidence="2 3">Buc</strain>
    </source>
</reference>
<evidence type="ECO:0000313" key="3">
    <source>
        <dbReference type="Proteomes" id="UP000389128"/>
    </source>
</evidence>
<evidence type="ECO:0000256" key="1">
    <source>
        <dbReference type="SAM" id="SignalP"/>
    </source>
</evidence>
<dbReference type="Proteomes" id="UP000389128">
    <property type="component" value="Unassembled WGS sequence"/>
</dbReference>
<organism evidence="2 3">
    <name type="scientific">Zoogloea oleivorans</name>
    <dbReference type="NCBI Taxonomy" id="1552750"/>
    <lineage>
        <taxon>Bacteria</taxon>
        <taxon>Pseudomonadati</taxon>
        <taxon>Pseudomonadota</taxon>
        <taxon>Betaproteobacteria</taxon>
        <taxon>Rhodocyclales</taxon>
        <taxon>Zoogloeaceae</taxon>
        <taxon>Zoogloea</taxon>
    </lineage>
</organism>
<gene>
    <name evidence="2" type="ORF">ETQ85_05665</name>
</gene>
<feature type="chain" id="PRO_5025540118" description="DUF3313 domain-containing protein" evidence="1">
    <location>
        <begin position="21"/>
        <end position="217"/>
    </location>
</feature>
<feature type="signal peptide" evidence="1">
    <location>
        <begin position="1"/>
        <end position="20"/>
    </location>
</feature>
<comment type="caution">
    <text evidence="2">The sequence shown here is derived from an EMBL/GenBank/DDBJ whole genome shotgun (WGS) entry which is preliminary data.</text>
</comment>
<keyword evidence="3" id="KW-1185">Reference proteome</keyword>
<evidence type="ECO:0000313" key="2">
    <source>
        <dbReference type="EMBL" id="TYC60884.1"/>
    </source>
</evidence>
<dbReference type="OrthoDB" id="7204652at2"/>
<accession>A0A6C2D4S2</accession>
<dbReference type="AlphaFoldDB" id="A0A6C2D4S2"/>
<dbReference type="RefSeq" id="WP_148578086.1">
    <property type="nucleotide sequence ID" value="NZ_SDKK01000004.1"/>
</dbReference>
<evidence type="ECO:0008006" key="4">
    <source>
        <dbReference type="Google" id="ProtNLM"/>
    </source>
</evidence>
<name>A0A6C2D4S2_9RHOO</name>
<proteinExistence type="predicted"/>
<dbReference type="PROSITE" id="PS51257">
    <property type="entry name" value="PROKAR_LIPOPROTEIN"/>
    <property type="match status" value="1"/>
</dbReference>
<keyword evidence="1" id="KW-0732">Signal</keyword>
<protein>
    <recommendedName>
        <fullName evidence="4">DUF3313 domain-containing protein</fullName>
    </recommendedName>
</protein>
<sequence>MYKMTTALALGLALTGCASMKPSVHTESTFVIYDVKPATLDRNQFLKAVLDAVQTSASKLRVNREIPPAELPATPGRFELQDPFANSKMGALLASQAQNIRVPVCKNALMTVSTENTSMAQYGEQTTFFLCVLPYKDGYHIDIHATFVRASSGLTPQGISAAVGRSLIGDSSQFIPRTMNNVRAAAESVGGKVTVVDSYIPEDFKGAFVNQAERAGK</sequence>
<dbReference type="EMBL" id="SDKK01000004">
    <property type="protein sequence ID" value="TYC60884.1"/>
    <property type="molecule type" value="Genomic_DNA"/>
</dbReference>